<accession>A0A9P6KDV4</accession>
<proteinExistence type="predicted"/>
<dbReference type="AlphaFoldDB" id="A0A9P6KDV4"/>
<feature type="coiled-coil region" evidence="1">
    <location>
        <begin position="72"/>
        <end position="113"/>
    </location>
</feature>
<evidence type="ECO:0000256" key="2">
    <source>
        <dbReference type="SAM" id="MobiDB-lite"/>
    </source>
</evidence>
<feature type="compositionally biased region" description="Polar residues" evidence="2">
    <location>
        <begin position="246"/>
        <end position="255"/>
    </location>
</feature>
<evidence type="ECO:0000256" key="1">
    <source>
        <dbReference type="SAM" id="Coils"/>
    </source>
</evidence>
<keyword evidence="1" id="KW-0175">Coiled coil</keyword>
<keyword evidence="4" id="KW-1185">Reference proteome</keyword>
<feature type="compositionally biased region" description="Low complexity" evidence="2">
    <location>
        <begin position="232"/>
        <end position="245"/>
    </location>
</feature>
<reference evidence="3" key="1">
    <citation type="journal article" date="2020" name="Fungal Divers.">
        <title>Resolving the Mortierellaceae phylogeny through synthesis of multi-gene phylogenetics and phylogenomics.</title>
        <authorList>
            <person name="Vandepol N."/>
            <person name="Liber J."/>
            <person name="Desiro A."/>
            <person name="Na H."/>
            <person name="Kennedy M."/>
            <person name="Barry K."/>
            <person name="Grigoriev I.V."/>
            <person name="Miller A.N."/>
            <person name="O'Donnell K."/>
            <person name="Stajich J.E."/>
            <person name="Bonito G."/>
        </authorList>
    </citation>
    <scope>NUCLEOTIDE SEQUENCE</scope>
    <source>
        <strain evidence="3">KOD1015</strain>
    </source>
</reference>
<protein>
    <submittedName>
        <fullName evidence="3">Uncharacterized protein</fullName>
    </submittedName>
</protein>
<gene>
    <name evidence="3" type="ORF">BGW38_001742</name>
</gene>
<organism evidence="3 4">
    <name type="scientific">Lunasporangiospora selenospora</name>
    <dbReference type="NCBI Taxonomy" id="979761"/>
    <lineage>
        <taxon>Eukaryota</taxon>
        <taxon>Fungi</taxon>
        <taxon>Fungi incertae sedis</taxon>
        <taxon>Mucoromycota</taxon>
        <taxon>Mortierellomycotina</taxon>
        <taxon>Mortierellomycetes</taxon>
        <taxon>Mortierellales</taxon>
        <taxon>Mortierellaceae</taxon>
        <taxon>Lunasporangiospora</taxon>
    </lineage>
</organism>
<sequence>MHQIKELCDRHKIRFRYSFTFVNEFEIRLEGDVIQHGEDGRVGHPSVDHKSQNKGKACLKATTGHDQWADELESRGNSLAELEDELANTKLELRSVESAFIESEKELGRLEAKRSRCRVIFNQTMGEEQSRAWCDLKDAREKVEERRMEDKPLHKRYRALKESVWYLGRLLSAARLKESRSKPGDKGNCSSRTGEKRLASQEPAPSQEDATPIKRQKNFHDHPSVDLSRNIPPSLDSSADNSNSLQEPNSDASCSTHTTPPTITAPASNRCQPVPEPSQSNKRQATQDHHNFVEDVRRVDISPLLNDPTKVAFASTDNGIVAMTTTTRATKEELLEHINYYHAVEGEQSPPRTCDQR</sequence>
<feature type="region of interest" description="Disordered" evidence="2">
    <location>
        <begin position="177"/>
        <end position="287"/>
    </location>
</feature>
<comment type="caution">
    <text evidence="3">The sequence shown here is derived from an EMBL/GenBank/DDBJ whole genome shotgun (WGS) entry which is preliminary data.</text>
</comment>
<evidence type="ECO:0000313" key="3">
    <source>
        <dbReference type="EMBL" id="KAF9581291.1"/>
    </source>
</evidence>
<feature type="compositionally biased region" description="Low complexity" evidence="2">
    <location>
        <begin position="256"/>
        <end position="267"/>
    </location>
</feature>
<dbReference type="EMBL" id="JAABOA010001569">
    <property type="protein sequence ID" value="KAF9581291.1"/>
    <property type="molecule type" value="Genomic_DNA"/>
</dbReference>
<dbReference type="Proteomes" id="UP000780801">
    <property type="component" value="Unassembled WGS sequence"/>
</dbReference>
<evidence type="ECO:0000313" key="4">
    <source>
        <dbReference type="Proteomes" id="UP000780801"/>
    </source>
</evidence>
<name>A0A9P6KDV4_9FUNG</name>